<gene>
    <name evidence="3" type="ORF">ABRZ09_11545</name>
</gene>
<feature type="domain" description="LapA adhesin" evidence="2">
    <location>
        <begin position="1524"/>
        <end position="1624"/>
    </location>
</feature>
<feature type="domain" description="LapA adhesin" evidence="2">
    <location>
        <begin position="588"/>
        <end position="688"/>
    </location>
</feature>
<name>A0AB39D6Q0_9BURK</name>
<dbReference type="InterPro" id="IPR001343">
    <property type="entry name" value="Hemolysn_Ca-bd"/>
</dbReference>
<feature type="domain" description="LapA adhesin" evidence="2">
    <location>
        <begin position="2148"/>
        <end position="2248"/>
    </location>
</feature>
<accession>A0AB39D6Q0</accession>
<feature type="domain" description="LapA adhesin" evidence="2">
    <location>
        <begin position="900"/>
        <end position="1000"/>
    </location>
</feature>
<dbReference type="Pfam" id="PF00353">
    <property type="entry name" value="HemolysinCabind"/>
    <property type="match status" value="2"/>
</dbReference>
<feature type="domain" description="LapA adhesin" evidence="2">
    <location>
        <begin position="1940"/>
        <end position="2040"/>
    </location>
</feature>
<feature type="domain" description="LapA adhesin" evidence="2">
    <location>
        <begin position="1108"/>
        <end position="1208"/>
    </location>
</feature>
<dbReference type="InterPro" id="IPR011049">
    <property type="entry name" value="Serralysin-like_metalloprot_C"/>
</dbReference>
<feature type="domain" description="LapA adhesin" evidence="2">
    <location>
        <begin position="177"/>
        <end position="272"/>
    </location>
</feature>
<protein>
    <submittedName>
        <fullName evidence="3">Immunoglobulin-like domain-containing protein</fullName>
    </submittedName>
</protein>
<evidence type="ECO:0000313" key="3">
    <source>
        <dbReference type="EMBL" id="XDJ49850.1"/>
    </source>
</evidence>
<dbReference type="InterPro" id="IPR046779">
    <property type="entry name" value="LapA_adhesin_dom"/>
</dbReference>
<feature type="domain" description="LapA adhesin" evidence="2">
    <location>
        <begin position="1628"/>
        <end position="1728"/>
    </location>
</feature>
<feature type="domain" description="LapA adhesin" evidence="2">
    <location>
        <begin position="380"/>
        <end position="480"/>
    </location>
</feature>
<dbReference type="InterPro" id="IPR019960">
    <property type="entry name" value="T1SS_VCA0849"/>
</dbReference>
<feature type="region of interest" description="Disordered" evidence="1">
    <location>
        <begin position="2291"/>
        <end position="2319"/>
    </location>
</feature>
<evidence type="ECO:0000256" key="1">
    <source>
        <dbReference type="SAM" id="MobiDB-lite"/>
    </source>
</evidence>
<feature type="domain" description="LapA adhesin" evidence="2">
    <location>
        <begin position="484"/>
        <end position="584"/>
    </location>
</feature>
<dbReference type="PROSITE" id="PS00330">
    <property type="entry name" value="HEMOLYSIN_CALCIUM"/>
    <property type="match status" value="1"/>
</dbReference>
<feature type="domain" description="LapA adhesin" evidence="2">
    <location>
        <begin position="1732"/>
        <end position="1832"/>
    </location>
</feature>
<reference evidence="3" key="1">
    <citation type="submission" date="2024-05" db="EMBL/GenBank/DDBJ databases">
        <authorList>
            <person name="Luo Y.-C."/>
            <person name="Nicholds J."/>
            <person name="Mortimer T."/>
            <person name="Maboni G."/>
        </authorList>
    </citation>
    <scope>NUCLEOTIDE SEQUENCE</scope>
    <source>
        <strain evidence="3">151108</strain>
    </source>
</reference>
<evidence type="ECO:0000259" key="2">
    <source>
        <dbReference type="Pfam" id="PF20579"/>
    </source>
</evidence>
<feature type="domain" description="LapA adhesin" evidence="2">
    <location>
        <begin position="2044"/>
        <end position="2144"/>
    </location>
</feature>
<feature type="domain" description="LapA adhesin" evidence="2">
    <location>
        <begin position="1316"/>
        <end position="1416"/>
    </location>
</feature>
<feature type="domain" description="LapA adhesin" evidence="2">
    <location>
        <begin position="1836"/>
        <end position="1936"/>
    </location>
</feature>
<dbReference type="NCBIfam" id="TIGR03661">
    <property type="entry name" value="T1SS_VCA0849"/>
    <property type="match status" value="1"/>
</dbReference>
<feature type="domain" description="LapA adhesin" evidence="2">
    <location>
        <begin position="1004"/>
        <end position="1104"/>
    </location>
</feature>
<feature type="domain" description="LapA adhesin" evidence="2">
    <location>
        <begin position="274"/>
        <end position="376"/>
    </location>
</feature>
<dbReference type="EMBL" id="CP158255">
    <property type="protein sequence ID" value="XDJ49850.1"/>
    <property type="molecule type" value="Genomic_DNA"/>
</dbReference>
<proteinExistence type="predicted"/>
<dbReference type="Pfam" id="PF20579">
    <property type="entry name" value="LapA"/>
    <property type="match status" value="20"/>
</dbReference>
<dbReference type="RefSeq" id="WP_368646800.1">
    <property type="nucleotide sequence ID" value="NZ_CP158255.1"/>
</dbReference>
<dbReference type="GO" id="GO:0005509">
    <property type="term" value="F:calcium ion binding"/>
    <property type="evidence" value="ECO:0007669"/>
    <property type="project" value="InterPro"/>
</dbReference>
<organism evidence="3">
    <name type="scientific">Castellaniella ginsengisoli</name>
    <dbReference type="NCBI Taxonomy" id="546114"/>
    <lineage>
        <taxon>Bacteria</taxon>
        <taxon>Pseudomonadati</taxon>
        <taxon>Pseudomonadota</taxon>
        <taxon>Betaproteobacteria</taxon>
        <taxon>Burkholderiales</taxon>
        <taxon>Alcaligenaceae</taxon>
        <taxon>Castellaniella</taxon>
    </lineage>
</organism>
<sequence length="2964" mass="300089">MATDTVLISHVTGKAWMRASDGTMIALHEGMRVPVNAHILTDEGASVTLQANGVPPVIVGQNTDMLVTEDLAAAQPQPADNAVTPPADPIADQVLAALDAGQDPFAILDPTAAVLTGGGGGGAAFTRLSSVIETTTPLGLAYPRPGVETPEFVQLGGVAGGDDGDAGTAAELRPGIITLSSPDEVIEGDKITVTATVSAPVGGSDLVITLNNGEKITIPVGQTTGSVDIESRADDPYLQGDETSGFSVDGVTGGDFTSLDTSSKSFTVVVDDHDPTTVAVTADPATEADANVTFHFALSNKPQGAASLVVTINGTDHTVTLDADGKGSVSVPNTNTEDPYNDASDLVATVKSITGGNFEDTSGVVGATGTAHIADTVTPTTVAVTADPATEADANVTFHFALSNKPQGAASLVVTINGTDHTVTLDADGKGSVSVPNTDTEDPYNDASDLVATVKSITGGNFEDTSGVVGATGTAHIADTVTPTTVAVTADPATEADANVTFHFALSNKPQGAASLVVTINGTDHTVTLDADGKGSVSVPNTNTEDPYNDASDLVATVKSITGGNFEDTSGVVGATGTAHIADTVTPTTVAVTADPATEADANVTFHFALSNKPQGAASLVVTINGTDHTVTLDADGKGSVSVPNTNTEDPYNDASDLVATVKSITGGNFEDTSGVVGATGTAHIADTVTPTTVAVTADPATEADANVTFHFALSNKPQGAASLVVTINGTDHTVTLDADGKGSVSVPNTNTEDPYNDASDLVATVKSITGGNFEDTSGVVGATGTAHIADTVTPTTVAVTADPATEADANVTFHFALSNKPQGAASLVVTINGTDHTVTLDADGKGSVSVPNTNTEDPYNDASDLVATVKSITGGNFEDTSGVVGATGTAHIADTVTPTTVAVTADPATEADANVTFHFALSNKPQGAASLVVTINGTDHTVTLDADGKGSVSVPNTNTEDPYNDASDLVATVKSITGGNFEDTSGVVGATGTAHIADTVTPTTVAVTADPATEADANVTFHFALSNKPQGAASLVVTINGTDHTVTLDADGKGSVSVPNTNTEDPYNDASDLVATVKSITGGNFEDTSGVVGATGTAHIADTVTPTTVAVTADPATEADANVTFHFALSNKPQGAASLVVTINGTDHTVTLDADGKGSVSVPNTNTEDPYNDASDLVATVKSITGGNFEDTSGVVGATGTAHIADTVTPTTVAVTADPATEADANVTFHFALSNKPQGAASLVVTINGTDHTVTLDADGKGSVSVPNTNTEDPYNDASDLVATVKSITGGNFEDTSGVVGATGTAHIADTVTPTTVAVTADPATEADANVTFHFALSNKPQGAASLVVTINGTDHTVTLDADGKGSVSVPNTNTEDPYNDASDLVATVKSITGGNFEDTSGVVGATGTAHIADTVTPTTVAVTADPATEADANVTFHFALSNKPQGAASLVVTINGTDHTVTLDADGKGSVSVPNTNTEDPYNDASDLVATVKSITGGNFEDTSGVVGATGTAHIADTVTPTTVAVTADPATEADANVTFHFALSNKPQGAASLVVTINGTDHTVTLDADGKGSVSVPNTNTEDPYNDASDLVATVKSITGGNFEDTSGVVGATGTAHIADTVTPTTVAVTADPATEADANVTFHFALSNKPQGAASLVVTINGTDHTVTLDADGKGSVSVPNTNTEDPYNDASDLVATVKSITGGNFEDTSGVVGATGTAHIADTVTPTTVAVTADPATEADANVTFHFALSNKPQGAASLVVTINGTDHTVTLDADGKGSVSVPNTNTEDPYNDASDLVATVKSITGGNFEDTSGVVGATGTAHIADTVTPTTVAVTADPATEADANVTFHFALSNKPQGAASLVVTINGTDHTVTLDADGKGSVSVPNTNTEDPYNDASDLVATVKSITGGNFEDTSGVVGATGTAHIADTVTPTTVAVTADPATEADANVTFHFALSNKPQGAASLVVTINGTDHTVTLDADGKGSVSVPNTNTEDPYNDASDLVATVKSITGGNFEDTSGVVGATGTAHIADTVTPTTVAVTADPATEADANVTFHFALSNKPQGAASLVVTINGTDHTVTLDADGKGSVSVPNTNTEDPYNDASDLVATVKSITGGNFEDTSGVVGATGTAHIADTVTPTTVAVTADPATEADANVTFHFALSNKPQGAASLVVTINGTDHTVTLDADGKGSVSVPNTNTEDPYNDASDLVATVKSITGGNFEDTSGVVGATGTATIADTIDATSASITTIVTHTAKITVDNVNTTDSFTVTAYNTKGREGELSTVKGTNHDGFGVKGTTSGSGDSDELGYGSNGTSEKIVVEFNNEVKTFDVQFAWRNDRESAKVEFYDGETYVGSAIISGGGNSQATVRYYDAEGYLTNTVRAPGGSDEVDLAYTFEPGDGQVFDKAVFSAVGNDDDYLIHSITYKEVISTDTTSIPAGSELLVEIQTDHVPDPSTFDPDNPPVAKVLIDGVSYDVALDMNGRGTQAVNSVGGADISIEVIDVINANFEEFTPAAKVLYQDSLFVGDNESQTLSSSGGNDVLIGDATNIVQTGSSYQTIAAFTNGGSSGINGQNGWDRSGSGNKGGSVSVVNNSGTNDDYLELIDKRDTAGPFDPQYVSIFKSALITGIEQGQTIRFNYETKDYDNTGWGDNDSVFWYLVNSNGDLVGSKHELSPVSDFTSQESDPLSAGSYRLVFEVFDDSNNGDTLKLRIDDIQIGTHTEIDDSVGNDTLLGGAGDDILFGDVLNTDNLPWSGRPDSLPDGSGLDALRAFLKADSGHEPTDQEILDYIKGNIDLLSAPDHAAGGNDTLIGGAGSDTLIGGEGYDTFVWKLADLGTDINSGLTPTDTIKDFGVGNTYGIGGDSDKSHQDALDLSDLLSGHTSGEDLSPYLNISGDGHQTTIEVKIDADGNSTSTATQQIVIENVDLTSGHDVSDQTALINSLINDGKLKVDQG</sequence>
<feature type="domain" description="LapA adhesin" evidence="2">
    <location>
        <begin position="1212"/>
        <end position="1312"/>
    </location>
</feature>
<dbReference type="InterPro" id="IPR018511">
    <property type="entry name" value="Hemolysin-typ_Ca-bd_CS"/>
</dbReference>
<feature type="domain" description="LapA adhesin" evidence="2">
    <location>
        <begin position="796"/>
        <end position="896"/>
    </location>
</feature>
<dbReference type="SUPFAM" id="SSF51120">
    <property type="entry name" value="beta-Roll"/>
    <property type="match status" value="1"/>
</dbReference>
<feature type="domain" description="LapA adhesin" evidence="2">
    <location>
        <begin position="692"/>
        <end position="792"/>
    </location>
</feature>
<feature type="domain" description="LapA adhesin" evidence="2">
    <location>
        <begin position="1420"/>
        <end position="1520"/>
    </location>
</feature>
<dbReference type="PRINTS" id="PR00313">
    <property type="entry name" value="CABNDNGRPT"/>
</dbReference>